<reference evidence="1" key="1">
    <citation type="submission" date="2018-05" db="EMBL/GenBank/DDBJ databases">
        <authorList>
            <person name="Lanie J.A."/>
            <person name="Ng W.-L."/>
            <person name="Kazmierczak K.M."/>
            <person name="Andrzejewski T.M."/>
            <person name="Davidsen T.M."/>
            <person name="Wayne K.J."/>
            <person name="Tettelin H."/>
            <person name="Glass J.I."/>
            <person name="Rusch D."/>
            <person name="Podicherti R."/>
            <person name="Tsui H.-C.T."/>
            <person name="Winkler M.E."/>
        </authorList>
    </citation>
    <scope>NUCLEOTIDE SEQUENCE</scope>
</reference>
<sequence length="218" mass="22975">MHRSFLMTKARQHCMFRPVSVASAVLAIVLAWSHQTAGAVENIASTLDLRDELLSHPVSPALGGDTSLAISGERAFRSIAPNAGGMNVARFTFGQQLFDTVWEPAPGSQLTTDGLGPLFNSESCADCHLGNGRGRPPESSDGPMGSMLVRISIAGAGEHGEPLAVPGYGDQLQDRGVNRVPAEGRAIISYVEQSGEYADGTGYSLLSPSLQFTELAYG</sequence>
<dbReference type="Pfam" id="PF06537">
    <property type="entry name" value="DHOR"/>
    <property type="match status" value="1"/>
</dbReference>
<name>A0A382E7Q3_9ZZZZ</name>
<dbReference type="EMBL" id="UINC01043173">
    <property type="protein sequence ID" value="SVB46836.1"/>
    <property type="molecule type" value="Genomic_DNA"/>
</dbReference>
<dbReference type="InterPro" id="IPR010538">
    <property type="entry name" value="DHOR"/>
</dbReference>
<accession>A0A382E7Q3</accession>
<dbReference type="AlphaFoldDB" id="A0A382E7Q3"/>
<gene>
    <name evidence="1" type="ORF">METZ01_LOCUS199690</name>
</gene>
<feature type="non-terminal residue" evidence="1">
    <location>
        <position position="218"/>
    </location>
</feature>
<proteinExistence type="predicted"/>
<evidence type="ECO:0000313" key="1">
    <source>
        <dbReference type="EMBL" id="SVB46836.1"/>
    </source>
</evidence>
<evidence type="ECO:0008006" key="2">
    <source>
        <dbReference type="Google" id="ProtNLM"/>
    </source>
</evidence>
<organism evidence="1">
    <name type="scientific">marine metagenome</name>
    <dbReference type="NCBI Taxonomy" id="408172"/>
    <lineage>
        <taxon>unclassified sequences</taxon>
        <taxon>metagenomes</taxon>
        <taxon>ecological metagenomes</taxon>
    </lineage>
</organism>
<protein>
    <recommendedName>
        <fullName evidence="2">Thiol oxidoreductase</fullName>
    </recommendedName>
</protein>